<feature type="region of interest" description="Disordered" evidence="1">
    <location>
        <begin position="1"/>
        <end position="26"/>
    </location>
</feature>
<accession>A0A176WNB2</accession>
<proteinExistence type="predicted"/>
<feature type="compositionally biased region" description="Basic and acidic residues" evidence="1">
    <location>
        <begin position="131"/>
        <end position="162"/>
    </location>
</feature>
<comment type="caution">
    <text evidence="2">The sequence shown here is derived from an EMBL/GenBank/DDBJ whole genome shotgun (WGS) entry which is preliminary data.</text>
</comment>
<sequence length="170" mass="18550">MWRGLLRRNASEPQPQPAHSRAPDGVSAEGMACTLVEKFLDRIPVSYSNVRVDSSVWDNVASSKNRRLGTVISRTKSKRTFAFTSAGVQSSPVQVDITDVALSGAMAPPPSPRTVLQVTIGLGIECSEGKFDERQGIEGSTGHEKMDELLVLETEREEERSGKQQQQSGH</sequence>
<evidence type="ECO:0000313" key="3">
    <source>
        <dbReference type="Proteomes" id="UP000077202"/>
    </source>
</evidence>
<evidence type="ECO:0000256" key="1">
    <source>
        <dbReference type="SAM" id="MobiDB-lite"/>
    </source>
</evidence>
<dbReference type="Proteomes" id="UP000077202">
    <property type="component" value="Unassembled WGS sequence"/>
</dbReference>
<keyword evidence="3" id="KW-1185">Reference proteome</keyword>
<dbReference type="AlphaFoldDB" id="A0A176WNB2"/>
<reference evidence="2" key="1">
    <citation type="submission" date="2016-03" db="EMBL/GenBank/DDBJ databases">
        <title>Mechanisms controlling the formation of the plant cell surface in tip-growing cells are functionally conserved among land plants.</title>
        <authorList>
            <person name="Honkanen S."/>
            <person name="Jones V.A."/>
            <person name="Morieri G."/>
            <person name="Champion C."/>
            <person name="Hetherington A.J."/>
            <person name="Kelly S."/>
            <person name="Saint-Marcoux D."/>
            <person name="Proust H."/>
            <person name="Prescott H."/>
            <person name="Dolan L."/>
        </authorList>
    </citation>
    <scope>NUCLEOTIDE SEQUENCE [LARGE SCALE GENOMIC DNA]</scope>
    <source>
        <tissue evidence="2">Whole gametophyte</tissue>
    </source>
</reference>
<dbReference type="EMBL" id="LVLJ01000469">
    <property type="protein sequence ID" value="OAE33945.1"/>
    <property type="molecule type" value="Genomic_DNA"/>
</dbReference>
<name>A0A176WNB2_MARPO</name>
<gene>
    <name evidence="2" type="ORF">AXG93_2953s1060</name>
</gene>
<protein>
    <submittedName>
        <fullName evidence="2">Uncharacterized protein</fullName>
    </submittedName>
</protein>
<organism evidence="2 3">
    <name type="scientific">Marchantia polymorpha subsp. ruderalis</name>
    <dbReference type="NCBI Taxonomy" id="1480154"/>
    <lineage>
        <taxon>Eukaryota</taxon>
        <taxon>Viridiplantae</taxon>
        <taxon>Streptophyta</taxon>
        <taxon>Embryophyta</taxon>
        <taxon>Marchantiophyta</taxon>
        <taxon>Marchantiopsida</taxon>
        <taxon>Marchantiidae</taxon>
        <taxon>Marchantiales</taxon>
        <taxon>Marchantiaceae</taxon>
        <taxon>Marchantia</taxon>
    </lineage>
</organism>
<evidence type="ECO:0000313" key="2">
    <source>
        <dbReference type="EMBL" id="OAE33945.1"/>
    </source>
</evidence>
<feature type="region of interest" description="Disordered" evidence="1">
    <location>
        <begin position="131"/>
        <end position="170"/>
    </location>
</feature>